<feature type="compositionally biased region" description="Basic residues" evidence="1">
    <location>
        <begin position="138"/>
        <end position="148"/>
    </location>
</feature>
<feature type="compositionally biased region" description="Basic and acidic residues" evidence="1">
    <location>
        <begin position="149"/>
        <end position="171"/>
    </location>
</feature>
<name>Q9IES0_9PAPI</name>
<feature type="region of interest" description="Disordered" evidence="1">
    <location>
        <begin position="117"/>
        <end position="182"/>
    </location>
</feature>
<gene>
    <name evidence="2" type="primary">E4</name>
</gene>
<feature type="compositionally biased region" description="Pro residues" evidence="1">
    <location>
        <begin position="123"/>
        <end position="134"/>
    </location>
</feature>
<protein>
    <submittedName>
        <fullName evidence="2">E4 protein</fullName>
    </submittedName>
</protein>
<sequence length="220" mass="25134">MSHGHCRIPVEKGSKALRKRHSKRTLLVLRFTMMVTEGTTMNTQCGGLFIIGTLMGSGLRLKVKWTIEGFIMWTLKETKCIMWTSQPTRDVLLLMDTMTWCFKTCASLLLSPAPPSRWSVPLKTPPPKRPPTLQCPPLKRKQGPKPRVHWADEGQGHQGRNEGRQNNENRPPRTKRILLPGTSDRLLQRRLDEELRRLEEHLPGGIDGFASLYQKLAIRP</sequence>
<reference evidence="2 3" key="1">
    <citation type="journal article" date="2000" name="J. Virol.">
        <title>Variation in the nucleotide sequence of cottontail rabbit papillomavirus a and b subtypes affects wart regression and malignant transformation and level of viral replication in domestic rabbits.</title>
        <authorList>
            <person name="Salmon J."/>
            <person name="Nonnenmacher M."/>
            <person name="Caze S."/>
            <person name="Flamant P."/>
            <person name="Croissant O."/>
            <person name="Orth G."/>
            <person name="Breitburd F."/>
        </authorList>
    </citation>
    <scope>NUCLEOTIDE SEQUENCE [LARGE SCALE GENOMIC DNA]</scope>
    <source>
        <strain evidence="2">Subtype b</strain>
    </source>
</reference>
<evidence type="ECO:0000313" key="3">
    <source>
        <dbReference type="Proteomes" id="UP000170994"/>
    </source>
</evidence>
<dbReference type="Proteomes" id="UP000170994">
    <property type="component" value="Genome"/>
</dbReference>
<evidence type="ECO:0000313" key="2">
    <source>
        <dbReference type="EMBL" id="CAB96118.1"/>
    </source>
</evidence>
<accession>Q9IES0</accession>
<proteinExistence type="predicted"/>
<dbReference type="EMBL" id="AJ243287">
    <property type="protein sequence ID" value="CAB96118.1"/>
    <property type="molecule type" value="Genomic_DNA"/>
</dbReference>
<evidence type="ECO:0000256" key="1">
    <source>
        <dbReference type="SAM" id="MobiDB-lite"/>
    </source>
</evidence>
<organism evidence="2 3">
    <name type="scientific">Kappapapillomavirus 2</name>
    <dbReference type="NCBI Taxonomy" id="10623"/>
    <lineage>
        <taxon>Viruses</taxon>
        <taxon>Monodnaviria</taxon>
        <taxon>Shotokuvirae</taxon>
        <taxon>Cossaviricota</taxon>
        <taxon>Papovaviricetes</taxon>
        <taxon>Zurhausenvirales</taxon>
        <taxon>Papillomaviridae</taxon>
        <taxon>Firstpapillomavirinae</taxon>
        <taxon>Kappapapillomavirus</taxon>
    </lineage>
</organism>